<evidence type="ECO:0000313" key="5">
    <source>
        <dbReference type="Proteomes" id="UP001175271"/>
    </source>
</evidence>
<protein>
    <recommendedName>
        <fullName evidence="3">Protein kinase domain-containing protein</fullName>
    </recommendedName>
</protein>
<dbReference type="PROSITE" id="PS50011">
    <property type="entry name" value="PROTEIN_KINASE_DOM"/>
    <property type="match status" value="1"/>
</dbReference>
<evidence type="ECO:0000256" key="2">
    <source>
        <dbReference type="ARBA" id="ARBA00022840"/>
    </source>
</evidence>
<dbReference type="InterPro" id="IPR011009">
    <property type="entry name" value="Kinase-like_dom_sf"/>
</dbReference>
<keyword evidence="1" id="KW-0547">Nucleotide-binding</keyword>
<dbReference type="Gene3D" id="1.10.510.10">
    <property type="entry name" value="Transferase(Phosphotransferase) domain 1"/>
    <property type="match status" value="1"/>
</dbReference>
<dbReference type="SMART" id="SM00220">
    <property type="entry name" value="S_TKc"/>
    <property type="match status" value="1"/>
</dbReference>
<organism evidence="4 5">
    <name type="scientific">Steinernema hermaphroditum</name>
    <dbReference type="NCBI Taxonomy" id="289476"/>
    <lineage>
        <taxon>Eukaryota</taxon>
        <taxon>Metazoa</taxon>
        <taxon>Ecdysozoa</taxon>
        <taxon>Nematoda</taxon>
        <taxon>Chromadorea</taxon>
        <taxon>Rhabditida</taxon>
        <taxon>Tylenchina</taxon>
        <taxon>Panagrolaimomorpha</taxon>
        <taxon>Strongyloidoidea</taxon>
        <taxon>Steinernematidae</taxon>
        <taxon>Steinernema</taxon>
    </lineage>
</organism>
<sequence>MPIKRMKRVVEPEPFVFNGTYFAMSAKLNDGAYGTVYEMTSEKEDTRLALKLIVPRDTAHIRRITREVNIMRELRHERIVPLLDWRGSTLSNVNAHYLVMEHTDRGDVFGLVDEERCSPALARRLFRQMADGVHYIHARGIVHNDLKPENVLVFGGDSVKICDFGAARHFPLNDSGAEVPKAYSGGTVGHLSPLKLRHSASLGTKDDVWALSITLFFMLTRGEPWSNASAQDYLYARWLSLGTSSPYFKHFDDALKIFFQKSLDPDETKRWNMAEVLQSDYCT</sequence>
<evidence type="ECO:0000313" key="4">
    <source>
        <dbReference type="EMBL" id="KAK0403167.1"/>
    </source>
</evidence>
<dbReference type="InterPro" id="IPR008271">
    <property type="entry name" value="Ser/Thr_kinase_AS"/>
</dbReference>
<name>A0AA39HEM9_9BILA</name>
<feature type="domain" description="Protein kinase" evidence="3">
    <location>
        <begin position="22"/>
        <end position="282"/>
    </location>
</feature>
<dbReference type="PROSITE" id="PS00108">
    <property type="entry name" value="PROTEIN_KINASE_ST"/>
    <property type="match status" value="1"/>
</dbReference>
<gene>
    <name evidence="4" type="ORF">QR680_016758</name>
</gene>
<dbReference type="CDD" id="cd00180">
    <property type="entry name" value="PKc"/>
    <property type="match status" value="1"/>
</dbReference>
<comment type="caution">
    <text evidence="4">The sequence shown here is derived from an EMBL/GenBank/DDBJ whole genome shotgun (WGS) entry which is preliminary data.</text>
</comment>
<proteinExistence type="predicted"/>
<reference evidence="4" key="1">
    <citation type="submission" date="2023-06" db="EMBL/GenBank/DDBJ databases">
        <title>Genomic analysis of the entomopathogenic nematode Steinernema hermaphroditum.</title>
        <authorList>
            <person name="Schwarz E.M."/>
            <person name="Heppert J.K."/>
            <person name="Baniya A."/>
            <person name="Schwartz H.T."/>
            <person name="Tan C.-H."/>
            <person name="Antoshechkin I."/>
            <person name="Sternberg P.W."/>
            <person name="Goodrich-Blair H."/>
            <person name="Dillman A.R."/>
        </authorList>
    </citation>
    <scope>NUCLEOTIDE SEQUENCE</scope>
    <source>
        <strain evidence="4">PS9179</strain>
        <tissue evidence="4">Whole animal</tissue>
    </source>
</reference>
<dbReference type="GO" id="GO:0035556">
    <property type="term" value="P:intracellular signal transduction"/>
    <property type="evidence" value="ECO:0007669"/>
    <property type="project" value="TreeGrafter"/>
</dbReference>
<accession>A0AA39HEM9</accession>
<dbReference type="AlphaFoldDB" id="A0AA39HEM9"/>
<keyword evidence="5" id="KW-1185">Reference proteome</keyword>
<dbReference type="GO" id="GO:0005737">
    <property type="term" value="C:cytoplasm"/>
    <property type="evidence" value="ECO:0007669"/>
    <property type="project" value="TreeGrafter"/>
</dbReference>
<dbReference type="PANTHER" id="PTHR24346">
    <property type="entry name" value="MAP/MICROTUBULE AFFINITY-REGULATING KINASE"/>
    <property type="match status" value="1"/>
</dbReference>
<evidence type="ECO:0000259" key="3">
    <source>
        <dbReference type="PROSITE" id="PS50011"/>
    </source>
</evidence>
<dbReference type="GO" id="GO:0005524">
    <property type="term" value="F:ATP binding"/>
    <property type="evidence" value="ECO:0007669"/>
    <property type="project" value="UniProtKB-KW"/>
</dbReference>
<dbReference type="EMBL" id="JAUCMV010000004">
    <property type="protein sequence ID" value="KAK0403167.1"/>
    <property type="molecule type" value="Genomic_DNA"/>
</dbReference>
<dbReference type="GO" id="GO:0004674">
    <property type="term" value="F:protein serine/threonine kinase activity"/>
    <property type="evidence" value="ECO:0007669"/>
    <property type="project" value="TreeGrafter"/>
</dbReference>
<dbReference type="SUPFAM" id="SSF56112">
    <property type="entry name" value="Protein kinase-like (PK-like)"/>
    <property type="match status" value="1"/>
</dbReference>
<evidence type="ECO:0000256" key="1">
    <source>
        <dbReference type="ARBA" id="ARBA00022741"/>
    </source>
</evidence>
<dbReference type="InterPro" id="IPR000719">
    <property type="entry name" value="Prot_kinase_dom"/>
</dbReference>
<dbReference type="Pfam" id="PF00069">
    <property type="entry name" value="Pkinase"/>
    <property type="match status" value="1"/>
</dbReference>
<dbReference type="PANTHER" id="PTHR24346:SF30">
    <property type="entry name" value="MATERNAL EMBRYONIC LEUCINE ZIPPER KINASE"/>
    <property type="match status" value="1"/>
</dbReference>
<dbReference type="Proteomes" id="UP001175271">
    <property type="component" value="Unassembled WGS sequence"/>
</dbReference>
<keyword evidence="2" id="KW-0067">ATP-binding</keyword>